<name>A0A9P9Y362_9HYPO</name>
<evidence type="ECO:0000256" key="2">
    <source>
        <dbReference type="ARBA" id="ARBA00022741"/>
    </source>
</evidence>
<dbReference type="GO" id="GO:0005524">
    <property type="term" value="F:ATP binding"/>
    <property type="evidence" value="ECO:0007669"/>
    <property type="project" value="UniProtKB-KW"/>
</dbReference>
<dbReference type="InterPro" id="IPR014014">
    <property type="entry name" value="RNA_helicase_DEAD_Q_motif"/>
</dbReference>
<dbReference type="OrthoDB" id="196131at2759"/>
<evidence type="ECO:0000256" key="4">
    <source>
        <dbReference type="ARBA" id="ARBA00022806"/>
    </source>
</evidence>
<gene>
    <name evidence="12" type="ORF">J7T54_001357</name>
</gene>
<feature type="domain" description="Helicase ATP-binding" evidence="10">
    <location>
        <begin position="134"/>
        <end position="325"/>
    </location>
</feature>
<proteinExistence type="inferred from homology"/>
<dbReference type="SMART" id="SM00487">
    <property type="entry name" value="DEXDc"/>
    <property type="match status" value="1"/>
</dbReference>
<evidence type="ECO:0000313" key="12">
    <source>
        <dbReference type="EMBL" id="KAI6782500.1"/>
    </source>
</evidence>
<dbReference type="RefSeq" id="XP_051363356.1">
    <property type="nucleotide sequence ID" value="XM_051505326.1"/>
</dbReference>
<sequence>MSTNGDYEDTHHGLSALPTTDAPAAAGWTVPDVPLDASAHVSAAEACVYKWCEEYGDVGPRDQSLEHDLFGPEVDRGLDGIDYAKVSEVAVIQEGPTQIKPVAKFADAGLHPAMLENIAMAGYKDPTPIQQYAIPAIVLNNDVIGIAQTGSGKTAAYMIPILSKLMGKAKKWAGVRPDPTSQMAVTAEPLVLIIVPTRELAIQIFNEARKFCYRSMLRPAVVYGGGTMSAQRELLSRGCDILIGTPGRLKDFVVRADRTLSLHRLKYVVIDEADEMLHDDWHDELNPILNAQQQLGAMRYVMFSATFPKAARDLAKEYLAEDHVRFRVGRAGSTTANIRQRIIEVRKEEKHANLLALLDAITGVRTIIFCNSHFSVDHVEDFLFHKGYPVVSITSQRSQLDREFAMRRFRSGNAPILELPSMDYGGIEEYTHRIGRTGRIGRNGLATSFFGDRDEPIADVLARTLVEAGQDIPEFLQDYLPDSITKETVKFETESDFDETEAQAGDEADGGAGGGAWGGEAGGTSNNDTGGAFGADNGTSAGGDAWGTTTSAPVEQQPQATAAW</sequence>
<feature type="domain" description="DEAD-box RNA helicase Q" evidence="11">
    <location>
        <begin position="103"/>
        <end position="131"/>
    </location>
</feature>
<feature type="compositionally biased region" description="Polar residues" evidence="9">
    <location>
        <begin position="547"/>
        <end position="564"/>
    </location>
</feature>
<dbReference type="InterPro" id="IPR027417">
    <property type="entry name" value="P-loop_NTPase"/>
</dbReference>
<evidence type="ECO:0000313" key="13">
    <source>
        <dbReference type="Proteomes" id="UP001055219"/>
    </source>
</evidence>
<dbReference type="SMART" id="SM00490">
    <property type="entry name" value="HELICc"/>
    <property type="match status" value="1"/>
</dbReference>
<dbReference type="AlphaFoldDB" id="A0A9P9Y362"/>
<keyword evidence="4 8" id="KW-0347">Helicase</keyword>
<evidence type="ECO:0000256" key="5">
    <source>
        <dbReference type="ARBA" id="ARBA00022840"/>
    </source>
</evidence>
<dbReference type="EC" id="3.6.4.13" evidence="1"/>
<dbReference type="Gene3D" id="3.40.50.300">
    <property type="entry name" value="P-loop containing nucleotide triphosphate hydrolases"/>
    <property type="match status" value="3"/>
</dbReference>
<evidence type="ECO:0000256" key="7">
    <source>
        <dbReference type="PROSITE-ProRule" id="PRU00552"/>
    </source>
</evidence>
<evidence type="ECO:0000256" key="8">
    <source>
        <dbReference type="RuleBase" id="RU000492"/>
    </source>
</evidence>
<dbReference type="InterPro" id="IPR011545">
    <property type="entry name" value="DEAD/DEAH_box_helicase_dom"/>
</dbReference>
<dbReference type="GO" id="GO:0003724">
    <property type="term" value="F:RNA helicase activity"/>
    <property type="evidence" value="ECO:0007669"/>
    <property type="project" value="UniProtKB-EC"/>
</dbReference>
<dbReference type="Pfam" id="PF00271">
    <property type="entry name" value="Helicase_C"/>
    <property type="match status" value="1"/>
</dbReference>
<dbReference type="PROSITE" id="PS51195">
    <property type="entry name" value="Q_MOTIF"/>
    <property type="match status" value="1"/>
</dbReference>
<dbReference type="GO" id="GO:0003676">
    <property type="term" value="F:nucleic acid binding"/>
    <property type="evidence" value="ECO:0007669"/>
    <property type="project" value="InterPro"/>
</dbReference>
<reference evidence="12" key="2">
    <citation type="submission" date="2022-07" db="EMBL/GenBank/DDBJ databases">
        <authorList>
            <person name="Goncalves M.F.M."/>
            <person name="Hilario S."/>
            <person name="Van De Peer Y."/>
            <person name="Esteves A.C."/>
            <person name="Alves A."/>
        </authorList>
    </citation>
    <scope>NUCLEOTIDE SEQUENCE</scope>
    <source>
        <strain evidence="12">MUM 19.33</strain>
    </source>
</reference>
<keyword evidence="5 8" id="KW-0067">ATP-binding</keyword>
<dbReference type="GeneID" id="75827876"/>
<comment type="caution">
    <text evidence="12">The sequence shown here is derived from an EMBL/GenBank/DDBJ whole genome shotgun (WGS) entry which is preliminary data.</text>
</comment>
<evidence type="ECO:0000256" key="6">
    <source>
        <dbReference type="ARBA" id="ARBA00047984"/>
    </source>
</evidence>
<dbReference type="InterPro" id="IPR001650">
    <property type="entry name" value="Helicase_C-like"/>
</dbReference>
<keyword evidence="2 8" id="KW-0547">Nucleotide-binding</keyword>
<feature type="region of interest" description="Disordered" evidence="9">
    <location>
        <begin position="492"/>
        <end position="564"/>
    </location>
</feature>
<dbReference type="SUPFAM" id="SSF52540">
    <property type="entry name" value="P-loop containing nucleoside triphosphate hydrolases"/>
    <property type="match status" value="2"/>
</dbReference>
<dbReference type="Proteomes" id="UP001055219">
    <property type="component" value="Unassembled WGS sequence"/>
</dbReference>
<keyword evidence="3 8" id="KW-0378">Hydrolase</keyword>
<comment type="similarity">
    <text evidence="8">Belongs to the DEAD box helicase family.</text>
</comment>
<reference evidence="12" key="1">
    <citation type="journal article" date="2021" name="J Fungi (Basel)">
        <title>Genomic and Metabolomic Analyses of the Marine Fungus Emericellopsis cladophorae: Insights into Saltwater Adaptability Mechanisms and Its Biosynthetic Potential.</title>
        <authorList>
            <person name="Goncalves M.F.M."/>
            <person name="Hilario S."/>
            <person name="Van de Peer Y."/>
            <person name="Esteves A.C."/>
            <person name="Alves A."/>
        </authorList>
    </citation>
    <scope>NUCLEOTIDE SEQUENCE</scope>
    <source>
        <strain evidence="12">MUM 19.33</strain>
    </source>
</reference>
<dbReference type="Pfam" id="PF00270">
    <property type="entry name" value="DEAD"/>
    <property type="match status" value="1"/>
</dbReference>
<evidence type="ECO:0000256" key="1">
    <source>
        <dbReference type="ARBA" id="ARBA00012552"/>
    </source>
</evidence>
<feature type="short sequence motif" description="Q motif" evidence="7">
    <location>
        <begin position="103"/>
        <end position="131"/>
    </location>
</feature>
<feature type="compositionally biased region" description="Gly residues" evidence="9">
    <location>
        <begin position="510"/>
        <end position="522"/>
    </location>
</feature>
<dbReference type="InterPro" id="IPR014001">
    <property type="entry name" value="Helicase_ATP-bd"/>
</dbReference>
<organism evidence="12 13">
    <name type="scientific">Emericellopsis cladophorae</name>
    <dbReference type="NCBI Taxonomy" id="2686198"/>
    <lineage>
        <taxon>Eukaryota</taxon>
        <taxon>Fungi</taxon>
        <taxon>Dikarya</taxon>
        <taxon>Ascomycota</taxon>
        <taxon>Pezizomycotina</taxon>
        <taxon>Sordariomycetes</taxon>
        <taxon>Hypocreomycetidae</taxon>
        <taxon>Hypocreales</taxon>
        <taxon>Bionectriaceae</taxon>
        <taxon>Emericellopsis</taxon>
    </lineage>
</organism>
<dbReference type="PROSITE" id="PS51192">
    <property type="entry name" value="HELICASE_ATP_BIND_1"/>
    <property type="match status" value="1"/>
</dbReference>
<evidence type="ECO:0000256" key="9">
    <source>
        <dbReference type="SAM" id="MobiDB-lite"/>
    </source>
</evidence>
<accession>A0A9P9Y362</accession>
<keyword evidence="13" id="KW-1185">Reference proteome</keyword>
<dbReference type="InterPro" id="IPR000629">
    <property type="entry name" value="RNA-helicase_DEAD-box_CS"/>
</dbReference>
<evidence type="ECO:0000259" key="10">
    <source>
        <dbReference type="PROSITE" id="PS51192"/>
    </source>
</evidence>
<evidence type="ECO:0000259" key="11">
    <source>
        <dbReference type="PROSITE" id="PS51195"/>
    </source>
</evidence>
<dbReference type="PROSITE" id="PS00039">
    <property type="entry name" value="DEAD_ATP_HELICASE"/>
    <property type="match status" value="1"/>
</dbReference>
<comment type="catalytic activity">
    <reaction evidence="6">
        <text>ATP + H2O = ADP + phosphate + H(+)</text>
        <dbReference type="Rhea" id="RHEA:13065"/>
        <dbReference type="ChEBI" id="CHEBI:15377"/>
        <dbReference type="ChEBI" id="CHEBI:15378"/>
        <dbReference type="ChEBI" id="CHEBI:30616"/>
        <dbReference type="ChEBI" id="CHEBI:43474"/>
        <dbReference type="ChEBI" id="CHEBI:456216"/>
        <dbReference type="EC" id="3.6.4.13"/>
    </reaction>
</comment>
<dbReference type="CDD" id="cd18787">
    <property type="entry name" value="SF2_C_DEAD"/>
    <property type="match status" value="1"/>
</dbReference>
<dbReference type="EMBL" id="JAGIXG020000013">
    <property type="protein sequence ID" value="KAI6782500.1"/>
    <property type="molecule type" value="Genomic_DNA"/>
</dbReference>
<evidence type="ECO:0000256" key="3">
    <source>
        <dbReference type="ARBA" id="ARBA00022801"/>
    </source>
</evidence>
<dbReference type="PANTHER" id="PTHR47958">
    <property type="entry name" value="ATP-DEPENDENT RNA HELICASE DBP3"/>
    <property type="match status" value="1"/>
</dbReference>
<protein>
    <recommendedName>
        <fullName evidence="1">RNA helicase</fullName>
        <ecNumber evidence="1">3.6.4.13</ecNumber>
    </recommendedName>
</protein>
<dbReference type="GO" id="GO:0016787">
    <property type="term" value="F:hydrolase activity"/>
    <property type="evidence" value="ECO:0007669"/>
    <property type="project" value="UniProtKB-KW"/>
</dbReference>
<feature type="compositionally biased region" description="Acidic residues" evidence="9">
    <location>
        <begin position="494"/>
        <end position="509"/>
    </location>
</feature>